<dbReference type="AlphaFoldDB" id="A0ABD3SME5"/>
<reference evidence="2 3" key="1">
    <citation type="submission" date="2024-12" db="EMBL/GenBank/DDBJ databases">
        <title>The unique morphological basis and parallel evolutionary history of personate flowers in Penstemon.</title>
        <authorList>
            <person name="Depatie T.H."/>
            <person name="Wessinger C.A."/>
        </authorList>
    </citation>
    <scope>NUCLEOTIDE SEQUENCE [LARGE SCALE GENOMIC DNA]</scope>
    <source>
        <strain evidence="2">WTNN_2</strain>
        <tissue evidence="2">Leaf</tissue>
    </source>
</reference>
<dbReference type="InterPro" id="IPR050559">
    <property type="entry name" value="P-Pant_transferase_sf"/>
</dbReference>
<sequence length="94" mass="11008">MRIGFSIMKLHCFDRKFFHSSPSLTPIQLPSPRETHLWYVKPSEVKSESLLNQYLDILSPCEKENVLRMRGDELRKSALLARTLVRTTIARCKF</sequence>
<proteinExistence type="predicted"/>
<dbReference type="PANTHER" id="PTHR12215:SF15">
    <property type="entry name" value="4'-PHOSPHOPANTETHEINYL TRANSFERASE SUPERFAMILY-RELATED"/>
    <property type="match status" value="1"/>
</dbReference>
<evidence type="ECO:0000313" key="2">
    <source>
        <dbReference type="EMBL" id="KAL3825754.1"/>
    </source>
</evidence>
<accession>A0ABD3SME5</accession>
<evidence type="ECO:0000313" key="3">
    <source>
        <dbReference type="Proteomes" id="UP001634393"/>
    </source>
</evidence>
<dbReference type="EMBL" id="JBJXBP010000006">
    <property type="protein sequence ID" value="KAL3825754.1"/>
    <property type="molecule type" value="Genomic_DNA"/>
</dbReference>
<gene>
    <name evidence="2" type="ORF">ACJIZ3_021783</name>
</gene>
<comment type="caution">
    <text evidence="2">The sequence shown here is derived from an EMBL/GenBank/DDBJ whole genome shotgun (WGS) entry which is preliminary data.</text>
</comment>
<dbReference type="Gene3D" id="3.90.470.20">
    <property type="entry name" value="4'-phosphopantetheinyl transferase domain"/>
    <property type="match status" value="1"/>
</dbReference>
<dbReference type="PANTHER" id="PTHR12215">
    <property type="entry name" value="PHOSPHOPANTETHEINE TRANSFERASE"/>
    <property type="match status" value="1"/>
</dbReference>
<dbReference type="EC" id="2.7.8.7" evidence="1"/>
<dbReference type="InterPro" id="IPR037143">
    <property type="entry name" value="4-PPantetheinyl_Trfase_dom_sf"/>
</dbReference>
<keyword evidence="3" id="KW-1185">Reference proteome</keyword>
<evidence type="ECO:0000256" key="1">
    <source>
        <dbReference type="ARBA" id="ARBA00013172"/>
    </source>
</evidence>
<name>A0ABD3SME5_9LAMI</name>
<organism evidence="2 3">
    <name type="scientific">Penstemon smallii</name>
    <dbReference type="NCBI Taxonomy" id="265156"/>
    <lineage>
        <taxon>Eukaryota</taxon>
        <taxon>Viridiplantae</taxon>
        <taxon>Streptophyta</taxon>
        <taxon>Embryophyta</taxon>
        <taxon>Tracheophyta</taxon>
        <taxon>Spermatophyta</taxon>
        <taxon>Magnoliopsida</taxon>
        <taxon>eudicotyledons</taxon>
        <taxon>Gunneridae</taxon>
        <taxon>Pentapetalae</taxon>
        <taxon>asterids</taxon>
        <taxon>lamiids</taxon>
        <taxon>Lamiales</taxon>
        <taxon>Plantaginaceae</taxon>
        <taxon>Cheloneae</taxon>
        <taxon>Penstemon</taxon>
    </lineage>
</organism>
<dbReference type="SUPFAM" id="SSF56214">
    <property type="entry name" value="4'-phosphopantetheinyl transferase"/>
    <property type="match status" value="1"/>
</dbReference>
<protein>
    <recommendedName>
        <fullName evidence="1">holo-[acyl-carrier-protein] synthase</fullName>
        <ecNumber evidence="1">2.7.8.7</ecNumber>
    </recommendedName>
</protein>
<dbReference type="Proteomes" id="UP001634393">
    <property type="component" value="Unassembled WGS sequence"/>
</dbReference>
<dbReference type="GO" id="GO:0008897">
    <property type="term" value="F:holo-[acyl-carrier-protein] synthase activity"/>
    <property type="evidence" value="ECO:0007669"/>
    <property type="project" value="UniProtKB-EC"/>
</dbReference>